<dbReference type="EMBL" id="CP108110">
    <property type="protein sequence ID" value="WUQ88282.1"/>
    <property type="molecule type" value="Genomic_DNA"/>
</dbReference>
<evidence type="ECO:0000313" key="3">
    <source>
        <dbReference type="Proteomes" id="UP001432222"/>
    </source>
</evidence>
<sequence>MSTSAPAPTVTPTATTTAGSTGATPTSPPPAAPAPSATCFDTSMVGDTTVAGYLARLPGAARIVDPGIFMDLDGLHLDTTTDRRPCGPVTVRITRFTVRLSHTGSGTVTRPSYSYSPLDTAEVTVGPANGVAPGSAPPATSHCSGVLSVVQLGAPVKDTELPQRLDLVTPSPAPTGPYHQNVKVTGERQVAAGLALPADAATC</sequence>
<evidence type="ECO:0000313" key="2">
    <source>
        <dbReference type="EMBL" id="WUQ88282.1"/>
    </source>
</evidence>
<protein>
    <submittedName>
        <fullName evidence="2">Uncharacterized protein</fullName>
    </submittedName>
</protein>
<evidence type="ECO:0000256" key="1">
    <source>
        <dbReference type="SAM" id="MobiDB-lite"/>
    </source>
</evidence>
<reference evidence="2" key="1">
    <citation type="submission" date="2022-10" db="EMBL/GenBank/DDBJ databases">
        <title>The complete genomes of actinobacterial strains from the NBC collection.</title>
        <authorList>
            <person name="Joergensen T.S."/>
            <person name="Alvarez Arevalo M."/>
            <person name="Sterndorff E.B."/>
            <person name="Faurdal D."/>
            <person name="Vuksanovic O."/>
            <person name="Mourched A.-S."/>
            <person name="Charusanti P."/>
            <person name="Shaw S."/>
            <person name="Blin K."/>
            <person name="Weber T."/>
        </authorList>
    </citation>
    <scope>NUCLEOTIDE SEQUENCE</scope>
    <source>
        <strain evidence="2">NBC_00222</strain>
    </source>
</reference>
<accession>A0ABZ1UAT5</accession>
<organism evidence="2 3">
    <name type="scientific">Kitasatospora purpeofusca</name>
    <dbReference type="NCBI Taxonomy" id="67352"/>
    <lineage>
        <taxon>Bacteria</taxon>
        <taxon>Bacillati</taxon>
        <taxon>Actinomycetota</taxon>
        <taxon>Actinomycetes</taxon>
        <taxon>Kitasatosporales</taxon>
        <taxon>Streptomycetaceae</taxon>
        <taxon>Kitasatospora</taxon>
    </lineage>
</organism>
<keyword evidence="3" id="KW-1185">Reference proteome</keyword>
<proteinExistence type="predicted"/>
<feature type="compositionally biased region" description="Low complexity" evidence="1">
    <location>
        <begin position="1"/>
        <end position="25"/>
    </location>
</feature>
<dbReference type="Proteomes" id="UP001432222">
    <property type="component" value="Chromosome"/>
</dbReference>
<name>A0ABZ1UAT5_9ACTN</name>
<feature type="region of interest" description="Disordered" evidence="1">
    <location>
        <begin position="1"/>
        <end position="35"/>
    </location>
</feature>
<gene>
    <name evidence="2" type="ORF">OHA16_38005</name>
</gene>
<dbReference type="RefSeq" id="WP_328958830.1">
    <property type="nucleotide sequence ID" value="NZ_CP108110.1"/>
</dbReference>